<dbReference type="PANTHER" id="PTHR31605">
    <property type="entry name" value="GLYCEROL-3-PHOSPHATE O-ACYLTRANSFERASE 1"/>
    <property type="match status" value="1"/>
</dbReference>
<feature type="transmembrane region" description="Helical" evidence="2">
    <location>
        <begin position="370"/>
        <end position="396"/>
    </location>
</feature>
<dbReference type="SMART" id="SM00563">
    <property type="entry name" value="PlsC"/>
    <property type="match status" value="1"/>
</dbReference>
<dbReference type="OMA" id="TCSITYM"/>
<dbReference type="AlphaFoldDB" id="R7RVP6"/>
<dbReference type="KEGG" id="shs:STEHIDRAFT_106420"/>
<evidence type="ECO:0000256" key="1">
    <source>
        <dbReference type="SAM" id="MobiDB-lite"/>
    </source>
</evidence>
<dbReference type="GeneID" id="18794811"/>
<keyword evidence="5" id="KW-1185">Reference proteome</keyword>
<feature type="transmembrane region" description="Helical" evidence="2">
    <location>
        <begin position="417"/>
        <end position="444"/>
    </location>
</feature>
<dbReference type="SUPFAM" id="SSF69593">
    <property type="entry name" value="Glycerol-3-phosphate (1)-acyltransferase"/>
    <property type="match status" value="1"/>
</dbReference>
<feature type="region of interest" description="Disordered" evidence="1">
    <location>
        <begin position="279"/>
        <end position="325"/>
    </location>
</feature>
<evidence type="ECO:0000313" key="4">
    <source>
        <dbReference type="EMBL" id="EIM79184.1"/>
    </source>
</evidence>
<dbReference type="Proteomes" id="UP000053927">
    <property type="component" value="Unassembled WGS sequence"/>
</dbReference>
<dbReference type="GO" id="GO:0016287">
    <property type="term" value="F:glycerone-phosphate O-acyltransferase activity"/>
    <property type="evidence" value="ECO:0007669"/>
    <property type="project" value="TreeGrafter"/>
</dbReference>
<dbReference type="CDD" id="cd07992">
    <property type="entry name" value="LPLAT_AAK14816-like"/>
    <property type="match status" value="1"/>
</dbReference>
<feature type="domain" description="Phospholipid/glycerol acyltransferase" evidence="3">
    <location>
        <begin position="44"/>
        <end position="179"/>
    </location>
</feature>
<keyword evidence="2" id="KW-0472">Membrane</keyword>
<accession>R7RVP6</accession>
<organism evidence="4 5">
    <name type="scientific">Stereum hirsutum (strain FP-91666)</name>
    <name type="common">White-rot fungus</name>
    <dbReference type="NCBI Taxonomy" id="721885"/>
    <lineage>
        <taxon>Eukaryota</taxon>
        <taxon>Fungi</taxon>
        <taxon>Dikarya</taxon>
        <taxon>Basidiomycota</taxon>
        <taxon>Agaricomycotina</taxon>
        <taxon>Agaricomycetes</taxon>
        <taxon>Russulales</taxon>
        <taxon>Stereaceae</taxon>
        <taxon>Stereum</taxon>
    </lineage>
</organism>
<dbReference type="InterPro" id="IPR002123">
    <property type="entry name" value="Plipid/glycerol_acylTrfase"/>
</dbReference>
<protein>
    <submittedName>
        <fullName evidence="4">Acyltransferase-domain-containing protein</fullName>
    </submittedName>
</protein>
<dbReference type="RefSeq" id="XP_007311740.1">
    <property type="nucleotide sequence ID" value="XM_007311678.1"/>
</dbReference>
<dbReference type="eggNOG" id="ENOG502QUY6">
    <property type="taxonomic scope" value="Eukaryota"/>
</dbReference>
<keyword evidence="2" id="KW-1133">Transmembrane helix</keyword>
<dbReference type="GO" id="GO:0004366">
    <property type="term" value="F:glycerol-3-phosphate O-acyltransferase activity"/>
    <property type="evidence" value="ECO:0007669"/>
    <property type="project" value="TreeGrafter"/>
</dbReference>
<gene>
    <name evidence="4" type="ORF">STEHIDRAFT_106420</name>
</gene>
<dbReference type="Pfam" id="PF01553">
    <property type="entry name" value="Acyltransferase"/>
    <property type="match status" value="1"/>
</dbReference>
<dbReference type="PANTHER" id="PTHR31605:SF0">
    <property type="entry name" value="GLYCEROL-3-PHOSPHATE O-ACYLTRANSFERASE 1"/>
    <property type="match status" value="1"/>
</dbReference>
<feature type="compositionally biased region" description="Polar residues" evidence="1">
    <location>
        <begin position="279"/>
        <end position="304"/>
    </location>
</feature>
<keyword evidence="2" id="KW-0812">Transmembrane</keyword>
<name>R7RVP6_STEHR</name>
<dbReference type="InterPro" id="IPR052744">
    <property type="entry name" value="GPAT/DAPAT"/>
</dbReference>
<dbReference type="GO" id="GO:0008654">
    <property type="term" value="P:phospholipid biosynthetic process"/>
    <property type="evidence" value="ECO:0007669"/>
    <property type="project" value="TreeGrafter"/>
</dbReference>
<evidence type="ECO:0000259" key="3">
    <source>
        <dbReference type="SMART" id="SM00563"/>
    </source>
</evidence>
<reference evidence="5" key="1">
    <citation type="journal article" date="2012" name="Science">
        <title>The Paleozoic origin of enzymatic lignin decomposition reconstructed from 31 fungal genomes.</title>
        <authorList>
            <person name="Floudas D."/>
            <person name="Binder M."/>
            <person name="Riley R."/>
            <person name="Barry K."/>
            <person name="Blanchette R.A."/>
            <person name="Henrissat B."/>
            <person name="Martinez A.T."/>
            <person name="Otillar R."/>
            <person name="Spatafora J.W."/>
            <person name="Yadav J.S."/>
            <person name="Aerts A."/>
            <person name="Benoit I."/>
            <person name="Boyd A."/>
            <person name="Carlson A."/>
            <person name="Copeland A."/>
            <person name="Coutinho P.M."/>
            <person name="de Vries R.P."/>
            <person name="Ferreira P."/>
            <person name="Findley K."/>
            <person name="Foster B."/>
            <person name="Gaskell J."/>
            <person name="Glotzer D."/>
            <person name="Gorecki P."/>
            <person name="Heitman J."/>
            <person name="Hesse C."/>
            <person name="Hori C."/>
            <person name="Igarashi K."/>
            <person name="Jurgens J.A."/>
            <person name="Kallen N."/>
            <person name="Kersten P."/>
            <person name="Kohler A."/>
            <person name="Kuees U."/>
            <person name="Kumar T.K.A."/>
            <person name="Kuo A."/>
            <person name="LaButti K."/>
            <person name="Larrondo L.F."/>
            <person name="Lindquist E."/>
            <person name="Ling A."/>
            <person name="Lombard V."/>
            <person name="Lucas S."/>
            <person name="Lundell T."/>
            <person name="Martin R."/>
            <person name="McLaughlin D.J."/>
            <person name="Morgenstern I."/>
            <person name="Morin E."/>
            <person name="Murat C."/>
            <person name="Nagy L.G."/>
            <person name="Nolan M."/>
            <person name="Ohm R.A."/>
            <person name="Patyshakuliyeva A."/>
            <person name="Rokas A."/>
            <person name="Ruiz-Duenas F.J."/>
            <person name="Sabat G."/>
            <person name="Salamov A."/>
            <person name="Samejima M."/>
            <person name="Schmutz J."/>
            <person name="Slot J.C."/>
            <person name="St John F."/>
            <person name="Stenlid J."/>
            <person name="Sun H."/>
            <person name="Sun S."/>
            <person name="Syed K."/>
            <person name="Tsang A."/>
            <person name="Wiebenga A."/>
            <person name="Young D."/>
            <person name="Pisabarro A."/>
            <person name="Eastwood D.C."/>
            <person name="Martin F."/>
            <person name="Cullen D."/>
            <person name="Grigoriev I.V."/>
            <person name="Hibbett D.S."/>
        </authorList>
    </citation>
    <scope>NUCLEOTIDE SEQUENCE [LARGE SCALE GENOMIC DNA]</scope>
    <source>
        <strain evidence="5">FP-91666</strain>
    </source>
</reference>
<proteinExistence type="predicted"/>
<sequence>MPKGSPRPWSYYLIRLLFKFVLKIFYGTIVVEGIENIPVTGQPCVVCANHTNSLTDALLLVTAIPSRKRNMLRLTAKSTQFGKRTFTSWLIESAGTIPIKRRKDFADGNADNTEVMAKLIEALEHGDAVCMFPEGASRYHPTIAPLKTGVARIVSDVLSRNRDNPEFEMSVLTCSITYMNRQHFRSDVLVTFHPPLKFAPKTSPELLSPVDYTHIRTLTSDLHAQIASGTFDAPSWELIRMARLAAPIYAPLGTSMGLGDYVRVVRTFLEAFKAEGARPTSTSPVRATGDANGTGNENGRISETQGEEANGSGSRSPADEAQDEEDWATLKEDLKNYLSDLYRLRIKDDRIRRPLPRPVIFYRMIIRLTWAIFLLSISIPGLILWTPVGATTYYAVHNFKKTGPSWDVWDEVAQYKLVYGLLSGLAVWFLTTLLTLPLAPITFFTTPLLMWITLRWFEDAVSSFRAFATLSRLLWVGKSTLARLRERRRDLYVRIMDLAVNELGLPADPEAVFVDGDGDGEGGRGRTKGRMKGRGKRQYFSVRRRRKRDWNETLRLYEQWEYDDI</sequence>
<keyword evidence="4" id="KW-0012">Acyltransferase</keyword>
<evidence type="ECO:0000256" key="2">
    <source>
        <dbReference type="SAM" id="Phobius"/>
    </source>
</evidence>
<keyword evidence="4" id="KW-0808">Transferase</keyword>
<evidence type="ECO:0000313" key="5">
    <source>
        <dbReference type="Proteomes" id="UP000053927"/>
    </source>
</evidence>
<dbReference type="EMBL" id="JH687408">
    <property type="protein sequence ID" value="EIM79184.1"/>
    <property type="molecule type" value="Genomic_DNA"/>
</dbReference>
<dbReference type="OrthoDB" id="5567124at2759"/>